<name>A0A8J5SEP6_ZIZPA</name>
<sequence>MGLTSRGGAGAEPANRGGAMAGRAAVAVGQLATAKMWPDPARVAPDLAAGRGAAASYCGSAVNTDDDGPIEKRVEEAGDKNVNIGVAAAVASPLVGEPSLDPAAVVDAPDPAATAPDRAVTAACRPPY</sequence>
<keyword evidence="3" id="KW-1185">Reference proteome</keyword>
<evidence type="ECO:0000313" key="2">
    <source>
        <dbReference type="EMBL" id="KAG8056241.1"/>
    </source>
</evidence>
<evidence type="ECO:0000256" key="1">
    <source>
        <dbReference type="SAM" id="MobiDB-lite"/>
    </source>
</evidence>
<proteinExistence type="predicted"/>
<gene>
    <name evidence="2" type="ORF">GUJ93_ZPchr0002g26674</name>
</gene>
<comment type="caution">
    <text evidence="2">The sequence shown here is derived from an EMBL/GenBank/DDBJ whole genome shotgun (WGS) entry which is preliminary data.</text>
</comment>
<evidence type="ECO:0000313" key="3">
    <source>
        <dbReference type="Proteomes" id="UP000729402"/>
    </source>
</evidence>
<dbReference type="EMBL" id="JAAALK010000287">
    <property type="protein sequence ID" value="KAG8056241.1"/>
    <property type="molecule type" value="Genomic_DNA"/>
</dbReference>
<feature type="region of interest" description="Disordered" evidence="1">
    <location>
        <begin position="106"/>
        <end position="128"/>
    </location>
</feature>
<dbReference type="AlphaFoldDB" id="A0A8J5SEP6"/>
<reference evidence="2" key="1">
    <citation type="journal article" date="2021" name="bioRxiv">
        <title>Whole Genome Assembly and Annotation of Northern Wild Rice, Zizania palustris L., Supports a Whole Genome Duplication in the Zizania Genus.</title>
        <authorList>
            <person name="Haas M."/>
            <person name="Kono T."/>
            <person name="Macchietto M."/>
            <person name="Millas R."/>
            <person name="McGilp L."/>
            <person name="Shao M."/>
            <person name="Duquette J."/>
            <person name="Hirsch C.N."/>
            <person name="Kimball J."/>
        </authorList>
    </citation>
    <scope>NUCLEOTIDE SEQUENCE</scope>
    <source>
        <tissue evidence="2">Fresh leaf tissue</tissue>
    </source>
</reference>
<reference evidence="2" key="2">
    <citation type="submission" date="2021-02" db="EMBL/GenBank/DDBJ databases">
        <authorList>
            <person name="Kimball J.A."/>
            <person name="Haas M.W."/>
            <person name="Macchietto M."/>
            <person name="Kono T."/>
            <person name="Duquette J."/>
            <person name="Shao M."/>
        </authorList>
    </citation>
    <scope>NUCLEOTIDE SEQUENCE</scope>
    <source>
        <tissue evidence="2">Fresh leaf tissue</tissue>
    </source>
</reference>
<organism evidence="2 3">
    <name type="scientific">Zizania palustris</name>
    <name type="common">Northern wild rice</name>
    <dbReference type="NCBI Taxonomy" id="103762"/>
    <lineage>
        <taxon>Eukaryota</taxon>
        <taxon>Viridiplantae</taxon>
        <taxon>Streptophyta</taxon>
        <taxon>Embryophyta</taxon>
        <taxon>Tracheophyta</taxon>
        <taxon>Spermatophyta</taxon>
        <taxon>Magnoliopsida</taxon>
        <taxon>Liliopsida</taxon>
        <taxon>Poales</taxon>
        <taxon>Poaceae</taxon>
        <taxon>BOP clade</taxon>
        <taxon>Oryzoideae</taxon>
        <taxon>Oryzeae</taxon>
        <taxon>Zizaniinae</taxon>
        <taxon>Zizania</taxon>
    </lineage>
</organism>
<dbReference type="Proteomes" id="UP000729402">
    <property type="component" value="Unassembled WGS sequence"/>
</dbReference>
<feature type="region of interest" description="Disordered" evidence="1">
    <location>
        <begin position="1"/>
        <end position="22"/>
    </location>
</feature>
<protein>
    <submittedName>
        <fullName evidence="2">Uncharacterized protein</fullName>
    </submittedName>
</protein>
<accession>A0A8J5SEP6</accession>
<feature type="compositionally biased region" description="Gly residues" evidence="1">
    <location>
        <begin position="1"/>
        <end position="10"/>
    </location>
</feature>